<evidence type="ECO:0000256" key="4">
    <source>
        <dbReference type="ARBA" id="ARBA00022989"/>
    </source>
</evidence>
<evidence type="ECO:0000313" key="10">
    <source>
        <dbReference type="Proteomes" id="UP000664203"/>
    </source>
</evidence>
<feature type="transmembrane region" description="Helical" evidence="7">
    <location>
        <begin position="223"/>
        <end position="242"/>
    </location>
</feature>
<evidence type="ECO:0000256" key="3">
    <source>
        <dbReference type="ARBA" id="ARBA00022692"/>
    </source>
</evidence>
<feature type="transmembrane region" description="Helical" evidence="7">
    <location>
        <begin position="254"/>
        <end position="270"/>
    </location>
</feature>
<dbReference type="AlphaFoldDB" id="A0A8H3J9Y3"/>
<comment type="subcellular location">
    <subcellularLocation>
        <location evidence="1">Membrane</location>
        <topology evidence="1">Multi-pass membrane protein</topology>
    </subcellularLocation>
</comment>
<feature type="transmembrane region" description="Helical" evidence="7">
    <location>
        <begin position="150"/>
        <end position="169"/>
    </location>
</feature>
<proteinExistence type="predicted"/>
<evidence type="ECO:0000256" key="1">
    <source>
        <dbReference type="ARBA" id="ARBA00004141"/>
    </source>
</evidence>
<name>A0A8H3J9Y3_9LECA</name>
<feature type="domain" description="Major facilitator superfamily (MFS) profile" evidence="8">
    <location>
        <begin position="1"/>
        <end position="493"/>
    </location>
</feature>
<reference evidence="9" key="1">
    <citation type="submission" date="2021-03" db="EMBL/GenBank/DDBJ databases">
        <authorList>
            <person name="Tagirdzhanova G."/>
        </authorList>
    </citation>
    <scope>NUCLEOTIDE SEQUENCE</scope>
</reference>
<dbReference type="InterPro" id="IPR011701">
    <property type="entry name" value="MFS"/>
</dbReference>
<keyword evidence="10" id="KW-1185">Reference proteome</keyword>
<evidence type="ECO:0000259" key="8">
    <source>
        <dbReference type="PROSITE" id="PS50850"/>
    </source>
</evidence>
<feature type="transmembrane region" description="Helical" evidence="7">
    <location>
        <begin position="291"/>
        <end position="311"/>
    </location>
</feature>
<sequence>MDMDNSTEEKIDTSRHTVSGGNMDTEKTDHDTAGLADSGPSHNEDGIVEEFPTGFKLYAVLGSLVMSMLLTIISTAIPRITDQFHSVDQVGWYASALFLTVAASQSMWGVSKTSISLIAGRAVTGIGVAGTFSGSYIIIGVSVQEALRPALTGVLGGAYAIASVIGPLIGGALTDRVSWRWCFYINLPFGAVAAACIVFFFHTPKHAKPAQASWKEKLLQMDISGASIIFAAVICYLLALQWGGVAKPWNSADVVGTLVGFGLLVILFLVNEYFQGARALLLPAILKDRTIALGCAFSFFIAGSFYILLYYLPIYFQAVKGVDATSSGVRLLPLILGLTLTQIVGGTLIGQWGIFNPFLIAGGALTAVGSGLLITLDSNSGHSAWIGYQALAGIALGLCLSVPIIVTQRIANPADVSTATAIVLFFQSFGGSLIVSAGNSIFENEVSKTLTSIDPTLNPAIVLAVGSTELRGAFNAAQLSAVLTAYVKGIQSSFAISVATAGIAMFIAIGHPWFRMTKPGVSGSAGAA</sequence>
<feature type="transmembrane region" description="Helical" evidence="7">
    <location>
        <begin position="357"/>
        <end position="374"/>
    </location>
</feature>
<feature type="transmembrane region" description="Helical" evidence="7">
    <location>
        <begin position="494"/>
        <end position="514"/>
    </location>
</feature>
<accession>A0A8H3J9Y3</accession>
<feature type="transmembrane region" description="Helical" evidence="7">
    <location>
        <begin position="386"/>
        <end position="406"/>
    </location>
</feature>
<feature type="region of interest" description="Disordered" evidence="6">
    <location>
        <begin position="1"/>
        <end position="43"/>
    </location>
</feature>
<dbReference type="Gene3D" id="1.20.1250.20">
    <property type="entry name" value="MFS general substrate transporter like domains"/>
    <property type="match status" value="1"/>
</dbReference>
<dbReference type="PROSITE" id="PS50850">
    <property type="entry name" value="MFS"/>
    <property type="match status" value="1"/>
</dbReference>
<keyword evidence="4 7" id="KW-1133">Transmembrane helix</keyword>
<feature type="transmembrane region" description="Helical" evidence="7">
    <location>
        <begin position="90"/>
        <end position="110"/>
    </location>
</feature>
<dbReference type="OrthoDB" id="10021397at2759"/>
<feature type="transmembrane region" description="Helical" evidence="7">
    <location>
        <begin position="57"/>
        <end position="78"/>
    </location>
</feature>
<protein>
    <recommendedName>
        <fullName evidence="8">Major facilitator superfamily (MFS) profile domain-containing protein</fullName>
    </recommendedName>
</protein>
<comment type="caution">
    <text evidence="9">The sequence shown here is derived from an EMBL/GenBank/DDBJ whole genome shotgun (WGS) entry which is preliminary data.</text>
</comment>
<feature type="transmembrane region" description="Helical" evidence="7">
    <location>
        <begin position="331"/>
        <end position="350"/>
    </location>
</feature>
<dbReference type="SUPFAM" id="SSF103473">
    <property type="entry name" value="MFS general substrate transporter"/>
    <property type="match status" value="2"/>
</dbReference>
<evidence type="ECO:0000256" key="2">
    <source>
        <dbReference type="ARBA" id="ARBA00022448"/>
    </source>
</evidence>
<dbReference type="Proteomes" id="UP000664203">
    <property type="component" value="Unassembled WGS sequence"/>
</dbReference>
<feature type="transmembrane region" description="Helical" evidence="7">
    <location>
        <begin position="181"/>
        <end position="202"/>
    </location>
</feature>
<evidence type="ECO:0000256" key="6">
    <source>
        <dbReference type="SAM" id="MobiDB-lite"/>
    </source>
</evidence>
<dbReference type="InterPro" id="IPR036259">
    <property type="entry name" value="MFS_trans_sf"/>
</dbReference>
<dbReference type="GO" id="GO:0005886">
    <property type="term" value="C:plasma membrane"/>
    <property type="evidence" value="ECO:0007669"/>
    <property type="project" value="TreeGrafter"/>
</dbReference>
<gene>
    <name evidence="9" type="ORF">ALECFALPRED_000547</name>
</gene>
<keyword evidence="3 7" id="KW-0812">Transmembrane</keyword>
<feature type="transmembrane region" description="Helical" evidence="7">
    <location>
        <begin position="122"/>
        <end position="143"/>
    </location>
</feature>
<evidence type="ECO:0000256" key="7">
    <source>
        <dbReference type="SAM" id="Phobius"/>
    </source>
</evidence>
<dbReference type="GO" id="GO:0022857">
    <property type="term" value="F:transmembrane transporter activity"/>
    <property type="evidence" value="ECO:0007669"/>
    <property type="project" value="InterPro"/>
</dbReference>
<evidence type="ECO:0000313" key="9">
    <source>
        <dbReference type="EMBL" id="CAF9943528.1"/>
    </source>
</evidence>
<keyword evidence="5 7" id="KW-0472">Membrane</keyword>
<dbReference type="PANTHER" id="PTHR23501">
    <property type="entry name" value="MAJOR FACILITATOR SUPERFAMILY"/>
    <property type="match status" value="1"/>
</dbReference>
<dbReference type="PANTHER" id="PTHR23501:SF177">
    <property type="entry name" value="MAJOR FACILITATOR SUPERFAMILY (MFS) PROFILE DOMAIN-CONTAINING PROTEIN-RELATED"/>
    <property type="match status" value="1"/>
</dbReference>
<evidence type="ECO:0000256" key="5">
    <source>
        <dbReference type="ARBA" id="ARBA00023136"/>
    </source>
</evidence>
<dbReference type="InterPro" id="IPR020846">
    <property type="entry name" value="MFS_dom"/>
</dbReference>
<keyword evidence="2" id="KW-0813">Transport</keyword>
<organism evidence="9 10">
    <name type="scientific">Alectoria fallacina</name>
    <dbReference type="NCBI Taxonomy" id="1903189"/>
    <lineage>
        <taxon>Eukaryota</taxon>
        <taxon>Fungi</taxon>
        <taxon>Dikarya</taxon>
        <taxon>Ascomycota</taxon>
        <taxon>Pezizomycotina</taxon>
        <taxon>Lecanoromycetes</taxon>
        <taxon>OSLEUM clade</taxon>
        <taxon>Lecanoromycetidae</taxon>
        <taxon>Lecanorales</taxon>
        <taxon>Lecanorineae</taxon>
        <taxon>Parmeliaceae</taxon>
        <taxon>Alectoria</taxon>
    </lineage>
</organism>
<dbReference type="EMBL" id="CAJPDR010001087">
    <property type="protein sequence ID" value="CAF9943528.1"/>
    <property type="molecule type" value="Genomic_DNA"/>
</dbReference>
<dbReference type="Pfam" id="PF07690">
    <property type="entry name" value="MFS_1"/>
    <property type="match status" value="1"/>
</dbReference>
<dbReference type="FunFam" id="1.20.1250.20:FF:000196">
    <property type="entry name" value="MFS toxin efflux pump (AflT)"/>
    <property type="match status" value="1"/>
</dbReference>